<evidence type="ECO:0000259" key="3">
    <source>
        <dbReference type="Pfam" id="PF17678"/>
    </source>
</evidence>
<keyword evidence="4" id="KW-0378">Hydrolase</keyword>
<dbReference type="Pfam" id="PF07971">
    <property type="entry name" value="Glyco_hydro_92"/>
    <property type="match status" value="1"/>
</dbReference>
<dbReference type="PANTHER" id="PTHR12143">
    <property type="entry name" value="PEPTIDE N-GLYCANASE PNGASE -RELATED"/>
    <property type="match status" value="1"/>
</dbReference>
<dbReference type="SUPFAM" id="SSF48208">
    <property type="entry name" value="Six-hairpin glycosidases"/>
    <property type="match status" value="1"/>
</dbReference>
<feature type="region of interest" description="Disordered" evidence="1">
    <location>
        <begin position="847"/>
        <end position="867"/>
    </location>
</feature>
<gene>
    <name evidence="4" type="ORF">PG986_001387</name>
</gene>
<dbReference type="Gene3D" id="1.20.1050.60">
    <property type="entry name" value="alpha-1,2-mannosidase"/>
    <property type="match status" value="1"/>
</dbReference>
<feature type="domain" description="Glycosyl hydrolase family 92 N-terminal" evidence="3">
    <location>
        <begin position="69"/>
        <end position="355"/>
    </location>
</feature>
<dbReference type="InterPro" id="IPR041371">
    <property type="entry name" value="GH92_N"/>
</dbReference>
<dbReference type="InterPro" id="IPR014718">
    <property type="entry name" value="GH-type_carb-bd"/>
</dbReference>
<feature type="domain" description="Glycosyl hydrolase family 92" evidence="2">
    <location>
        <begin position="361"/>
        <end position="844"/>
    </location>
</feature>
<dbReference type="EMBL" id="JAQQWE010000001">
    <property type="protein sequence ID" value="KAK7967110.1"/>
    <property type="molecule type" value="Genomic_DNA"/>
</dbReference>
<dbReference type="InterPro" id="IPR050883">
    <property type="entry name" value="PNGase"/>
</dbReference>
<keyword evidence="5" id="KW-1185">Reference proteome</keyword>
<comment type="caution">
    <text evidence="4">The sequence shown here is derived from an EMBL/GenBank/DDBJ whole genome shotgun (WGS) entry which is preliminary data.</text>
</comment>
<dbReference type="Gene3D" id="1.20.1610.10">
    <property type="entry name" value="alpha-1,2-mannosidases domains"/>
    <property type="match status" value="1"/>
</dbReference>
<dbReference type="Pfam" id="PF17678">
    <property type="entry name" value="Glyco_hydro_92N"/>
    <property type="match status" value="1"/>
</dbReference>
<dbReference type="InterPro" id="IPR005887">
    <property type="entry name" value="GH92_a_mannosidase_put"/>
</dbReference>
<dbReference type="InterPro" id="IPR012939">
    <property type="entry name" value="Glyco_hydro_92"/>
</dbReference>
<evidence type="ECO:0000259" key="2">
    <source>
        <dbReference type="Pfam" id="PF07971"/>
    </source>
</evidence>
<dbReference type="GO" id="GO:0016787">
    <property type="term" value="F:hydrolase activity"/>
    <property type="evidence" value="ECO:0007669"/>
    <property type="project" value="UniProtKB-KW"/>
</dbReference>
<reference evidence="4 5" key="1">
    <citation type="submission" date="2023-01" db="EMBL/GenBank/DDBJ databases">
        <title>Analysis of 21 Apiospora genomes using comparative genomics revels a genus with tremendous synthesis potential of carbohydrate active enzymes and secondary metabolites.</title>
        <authorList>
            <person name="Sorensen T."/>
        </authorList>
    </citation>
    <scope>NUCLEOTIDE SEQUENCE [LARGE SCALE GENOMIC DNA]</scope>
    <source>
        <strain evidence="4 5">CBS 24483</strain>
    </source>
</reference>
<organism evidence="4 5">
    <name type="scientific">Apiospora aurea</name>
    <dbReference type="NCBI Taxonomy" id="335848"/>
    <lineage>
        <taxon>Eukaryota</taxon>
        <taxon>Fungi</taxon>
        <taxon>Dikarya</taxon>
        <taxon>Ascomycota</taxon>
        <taxon>Pezizomycotina</taxon>
        <taxon>Sordariomycetes</taxon>
        <taxon>Xylariomycetidae</taxon>
        <taxon>Amphisphaeriales</taxon>
        <taxon>Apiosporaceae</taxon>
        <taxon>Apiospora</taxon>
    </lineage>
</organism>
<evidence type="ECO:0000313" key="4">
    <source>
        <dbReference type="EMBL" id="KAK7967110.1"/>
    </source>
</evidence>
<dbReference type="Gene3D" id="2.70.98.10">
    <property type="match status" value="1"/>
</dbReference>
<dbReference type="NCBIfam" id="TIGR01180">
    <property type="entry name" value="aman2_put"/>
    <property type="match status" value="1"/>
</dbReference>
<dbReference type="InterPro" id="IPR008928">
    <property type="entry name" value="6-hairpin_glycosidase_sf"/>
</dbReference>
<dbReference type="Proteomes" id="UP001391051">
    <property type="component" value="Unassembled WGS sequence"/>
</dbReference>
<dbReference type="GeneID" id="92070671"/>
<sequence length="867" mass="95794">MAPFLTSGFPRRRRVLVTATLAFFIWALLPIESFNPPRRLLNSVMAAGGLEIGATTLTGNGSVGGILRYVDPLIGTVNGGATLPYGKDLKSTVLLIQATGILTGFSGMAKAVADVDNWGEIAAGFVSDSSKVTGFSHLHDSDYYYTWVLIWNLGTGGSPSLGNFPLFVHAGCPDGSYLECNYPGAARATERIENTTVARPGYFSIALNNSVGYEMTAATHTTLFRFNIPDQEDILLPTGIVVPNSPVLLLELTDLGWTRRGGDIQVDPETGRMTGSGKFSPSFGRGQYSAYFCADFKGAGVRKTGTFVNTKANETVKGMGRGSSTGSTMPAGSVGGFVQFDRPLGSQFLARVGLSFMSVAQACQNGEREIPDFDFDSVVLASEQAWCEKLSVIQVDKVGVNNDLLTTFWSGLYRALLSPQDYTGENPLWNSSEPYFDSFYCIWDSFRAQHTLLTLVDPKEQTRMVRALIDIYKHEGKLPDCRMSFAKGYTQGGSNGDVVLADAFLKKLHDGIDWDLGYEAVISDAEVEPDDWTSEGRGNLEAWKAYGFIPNDDDDKNHTGPQTRTVSRTVEYAYEDFTIALMARGLGKKDDERKYLERSKNWENVFDPDAEDQYTDGGRGVVGSEFKGFMQPRSRNGAFQYQNMRLCSPVYEMHKCYFDTVYDTYEGSPWLYTFYVPQDMASLIVTLGGKEAFINRLSYFHSSGIIYMGNEQSFLPTYQFHYGGRPGLSSYWLHQYIPGQFNSSINGIPGNDDCAMGAFTTFAFMGFFPVAGQDVYLLTPPLFREVRLQTPSGKPATIRNIGFDPSYEAIYIQEARLNGKPYTKNWITHDFFYHGGLLELTLGPQESEWGTRDEDLPPSSSTQANAP</sequence>
<dbReference type="Gene3D" id="3.30.2080.10">
    <property type="entry name" value="GH92 mannosidase domain"/>
    <property type="match status" value="1"/>
</dbReference>
<proteinExistence type="predicted"/>
<accession>A0ABR1QYF7</accession>
<dbReference type="RefSeq" id="XP_066706502.1">
    <property type="nucleotide sequence ID" value="XM_066837609.1"/>
</dbReference>
<protein>
    <submittedName>
        <fullName evidence="4">Glycosyl hydrolase family 92</fullName>
    </submittedName>
</protein>
<evidence type="ECO:0000256" key="1">
    <source>
        <dbReference type="SAM" id="MobiDB-lite"/>
    </source>
</evidence>
<feature type="compositionally biased region" description="Polar residues" evidence="1">
    <location>
        <begin position="858"/>
        <end position="867"/>
    </location>
</feature>
<name>A0ABR1QYF7_9PEZI</name>
<dbReference type="PANTHER" id="PTHR12143:SF42">
    <property type="entry name" value="PUTATIVE SUBFAMILY (AFU_ORTHOLOGUE AFUA_6G13760)-RELATED"/>
    <property type="match status" value="1"/>
</dbReference>
<evidence type="ECO:0000313" key="5">
    <source>
        <dbReference type="Proteomes" id="UP001391051"/>
    </source>
</evidence>